<sequence>MICSPLLHDSRAAWLLAGVEFFFSLSWVVYVIFLPELLTRSGIDQRYVPWFLAADQLVFALSDWSVGVALDRARAALRRIGPLLVLLSTLSALAMWLLPLLAGMPMLFLLMTTLWVATSSALRAPPYVLLSRYAGRSSIPRLAGIQLLGLAIASSLAPYLAIVLKGVDAALPFLLSALAVGFSALALAYVERSLPAAQSVVTSAKANAVGRSGNASWGYLLLVAWLLAVGQQWHTAVNSAPQFKRLADPALLPWLMPIFWVGFSFGLLLVERVLRACGVWLLLQLACAAGALALTGTVMAGSLTVLASSQFAAGVFWGFILCASIGLATECGQPLQTGRNTGALMATLAVAAMSRLGLAASGGLGFATVDAFLPVAAWCVALLFLLRLRSLEST</sequence>
<feature type="transmembrane region" description="Helical" evidence="1">
    <location>
        <begin position="341"/>
        <end position="358"/>
    </location>
</feature>
<evidence type="ECO:0000313" key="2">
    <source>
        <dbReference type="EMBL" id="KFB70622.1"/>
    </source>
</evidence>
<feature type="transmembrane region" description="Helical" evidence="1">
    <location>
        <begin position="211"/>
        <end position="231"/>
    </location>
</feature>
<dbReference type="EMBL" id="JDVG02000672">
    <property type="protein sequence ID" value="KFB70622.1"/>
    <property type="molecule type" value="Genomic_DNA"/>
</dbReference>
<dbReference type="Gene3D" id="1.20.1250.20">
    <property type="entry name" value="MFS general substrate transporter like domains"/>
    <property type="match status" value="1"/>
</dbReference>
<protein>
    <recommendedName>
        <fullName evidence="4">MFS transporter</fullName>
    </recommendedName>
</protein>
<feature type="transmembrane region" description="Helical" evidence="1">
    <location>
        <begin position="311"/>
        <end position="329"/>
    </location>
</feature>
<dbReference type="SUPFAM" id="SSF103473">
    <property type="entry name" value="MFS general substrate transporter"/>
    <property type="match status" value="1"/>
</dbReference>
<feature type="transmembrane region" description="Helical" evidence="1">
    <location>
        <begin position="364"/>
        <end position="386"/>
    </location>
</feature>
<feature type="transmembrane region" description="Helical" evidence="1">
    <location>
        <begin position="12"/>
        <end position="35"/>
    </location>
</feature>
<feature type="transmembrane region" description="Helical" evidence="1">
    <location>
        <begin position="82"/>
        <end position="102"/>
    </location>
</feature>
<keyword evidence="1" id="KW-0812">Transmembrane</keyword>
<dbReference type="Proteomes" id="UP000020077">
    <property type="component" value="Unassembled WGS sequence"/>
</dbReference>
<name>A0A080LR36_9PROT</name>
<dbReference type="InterPro" id="IPR036259">
    <property type="entry name" value="MFS_trans_sf"/>
</dbReference>
<feature type="transmembrane region" description="Helical" evidence="1">
    <location>
        <begin position="251"/>
        <end position="270"/>
    </location>
</feature>
<feature type="transmembrane region" description="Helical" evidence="1">
    <location>
        <begin position="170"/>
        <end position="190"/>
    </location>
</feature>
<feature type="transmembrane region" description="Helical" evidence="1">
    <location>
        <begin position="142"/>
        <end position="164"/>
    </location>
</feature>
<accession>A0A080LR36</accession>
<feature type="transmembrane region" description="Helical" evidence="1">
    <location>
        <begin position="277"/>
        <end position="299"/>
    </location>
</feature>
<gene>
    <name evidence="2" type="ORF">AW09_004285</name>
</gene>
<feature type="transmembrane region" description="Helical" evidence="1">
    <location>
        <begin position="108"/>
        <end position="130"/>
    </location>
</feature>
<evidence type="ECO:0000256" key="1">
    <source>
        <dbReference type="SAM" id="Phobius"/>
    </source>
</evidence>
<comment type="caution">
    <text evidence="2">The sequence shown here is derived from an EMBL/GenBank/DDBJ whole genome shotgun (WGS) entry which is preliminary data.</text>
</comment>
<keyword evidence="1" id="KW-1133">Transmembrane helix</keyword>
<evidence type="ECO:0008006" key="4">
    <source>
        <dbReference type="Google" id="ProtNLM"/>
    </source>
</evidence>
<feature type="transmembrane region" description="Helical" evidence="1">
    <location>
        <begin position="47"/>
        <end position="70"/>
    </location>
</feature>
<reference evidence="2 3" key="1">
    <citation type="submission" date="2014-02" db="EMBL/GenBank/DDBJ databases">
        <title>Expanding our view of genomic diversity in Candidatus Accumulibacter clades.</title>
        <authorList>
            <person name="Skennerton C.T."/>
            <person name="Barr J.J."/>
            <person name="Slater F.R."/>
            <person name="Bond P.L."/>
            <person name="Tyson G.W."/>
        </authorList>
    </citation>
    <scope>NUCLEOTIDE SEQUENCE [LARGE SCALE GENOMIC DNA]</scope>
    <source>
        <strain evidence="3">BA-91</strain>
    </source>
</reference>
<proteinExistence type="predicted"/>
<keyword evidence="1" id="KW-0472">Membrane</keyword>
<organism evidence="2 3">
    <name type="scientific">Candidatus Accumulibacter phosphatis</name>
    <dbReference type="NCBI Taxonomy" id="327160"/>
    <lineage>
        <taxon>Bacteria</taxon>
        <taxon>Pseudomonadati</taxon>
        <taxon>Pseudomonadota</taxon>
        <taxon>Betaproteobacteria</taxon>
        <taxon>Candidatus Accumulibacter</taxon>
    </lineage>
</organism>
<dbReference type="AlphaFoldDB" id="A0A080LR36"/>
<evidence type="ECO:0000313" key="3">
    <source>
        <dbReference type="Proteomes" id="UP000020077"/>
    </source>
</evidence>